<dbReference type="InterPro" id="IPR010998">
    <property type="entry name" value="Integrase_recombinase_N"/>
</dbReference>
<sequence length="385" mass="43166">MRQVREYVAKDGTKTHRVRYRLDGTEHSQTFRSKKDADTFAKMVDVGVIDALRWLADRGAGTPDGPTFAQFFETYVDQLTGVTIRTRDDYRAQKRRYLTELDPLPLPLITRGRVTSIVNRLEREGRSPKTIRNVVHMLSSCMGLALYDGHIARNPCHRMQLPKEGVNRDRARFLTHDEFGALYDAMPDHYQPLAAFMVGTGLRWSEATALYSRHVDLKAGTVRVEQAWKKVPGGWEIGPPKSAKSWRTVNAATGALAAAQPLLRRPRDHVFTTPNGLVVRHANFYNRVWQTACVDAGLGDWVDGPNKRQWEGPSPHDLRHTHASWLISDGQSLESVQDQLGHESILTTRKVYGHLLPAIGVEVGRSASAGLERALANRVQPLALG</sequence>
<dbReference type="PROSITE" id="PS51898">
    <property type="entry name" value="TYR_RECOMBINASE"/>
    <property type="match status" value="1"/>
</dbReference>
<comment type="similarity">
    <text evidence="1">Belongs to the 'phage' integrase family.</text>
</comment>
<keyword evidence="2" id="KW-0238">DNA-binding</keyword>
<dbReference type="Gene3D" id="1.10.443.10">
    <property type="entry name" value="Intergrase catalytic core"/>
    <property type="match status" value="1"/>
</dbReference>
<keyword evidence="3" id="KW-0233">DNA recombination</keyword>
<dbReference type="PANTHER" id="PTHR30349:SF64">
    <property type="entry name" value="PROPHAGE INTEGRASE INTD-RELATED"/>
    <property type="match status" value="1"/>
</dbReference>
<dbReference type="OrthoDB" id="1822491at2"/>
<gene>
    <name evidence="5" type="ORF">EDD33_2588</name>
</gene>
<evidence type="ECO:0000256" key="3">
    <source>
        <dbReference type="ARBA" id="ARBA00023172"/>
    </source>
</evidence>
<dbReference type="GO" id="GO:0015074">
    <property type="term" value="P:DNA integration"/>
    <property type="evidence" value="ECO:0007669"/>
    <property type="project" value="InterPro"/>
</dbReference>
<dbReference type="InterPro" id="IPR050090">
    <property type="entry name" value="Tyrosine_recombinase_XerCD"/>
</dbReference>
<protein>
    <submittedName>
        <fullName evidence="5">Site-specific recombinase XerC</fullName>
    </submittedName>
</protein>
<comment type="caution">
    <text evidence="5">The sequence shown here is derived from an EMBL/GenBank/DDBJ whole genome shotgun (WGS) entry which is preliminary data.</text>
</comment>
<evidence type="ECO:0000259" key="4">
    <source>
        <dbReference type="PROSITE" id="PS51898"/>
    </source>
</evidence>
<dbReference type="SUPFAM" id="SSF56349">
    <property type="entry name" value="DNA breaking-rejoining enzymes"/>
    <property type="match status" value="1"/>
</dbReference>
<dbReference type="InterPro" id="IPR002104">
    <property type="entry name" value="Integrase_catalytic"/>
</dbReference>
<feature type="domain" description="Tyr recombinase" evidence="4">
    <location>
        <begin position="169"/>
        <end position="365"/>
    </location>
</feature>
<name>A0A3N2CW54_9ACTN</name>
<keyword evidence="6" id="KW-1185">Reference proteome</keyword>
<evidence type="ECO:0000256" key="2">
    <source>
        <dbReference type="ARBA" id="ARBA00023125"/>
    </source>
</evidence>
<dbReference type="InterPro" id="IPR011010">
    <property type="entry name" value="DNA_brk_join_enz"/>
</dbReference>
<proteinExistence type="inferred from homology"/>
<organism evidence="5 6">
    <name type="scientific">Nocardioides aurantiacus</name>
    <dbReference type="NCBI Taxonomy" id="86796"/>
    <lineage>
        <taxon>Bacteria</taxon>
        <taxon>Bacillati</taxon>
        <taxon>Actinomycetota</taxon>
        <taxon>Actinomycetes</taxon>
        <taxon>Propionibacteriales</taxon>
        <taxon>Nocardioidaceae</taxon>
        <taxon>Nocardioides</taxon>
    </lineage>
</organism>
<dbReference type="GO" id="GO:0006310">
    <property type="term" value="P:DNA recombination"/>
    <property type="evidence" value="ECO:0007669"/>
    <property type="project" value="UniProtKB-KW"/>
</dbReference>
<evidence type="ECO:0000256" key="1">
    <source>
        <dbReference type="ARBA" id="ARBA00008857"/>
    </source>
</evidence>
<reference evidence="5 6" key="1">
    <citation type="submission" date="2018-11" db="EMBL/GenBank/DDBJ databases">
        <title>Sequencing the genomes of 1000 actinobacteria strains.</title>
        <authorList>
            <person name="Klenk H.-P."/>
        </authorList>
    </citation>
    <scope>NUCLEOTIDE SEQUENCE [LARGE SCALE GENOMIC DNA]</scope>
    <source>
        <strain evidence="5 6">DSM 12652</strain>
    </source>
</reference>
<dbReference type="Gene3D" id="1.10.150.130">
    <property type="match status" value="1"/>
</dbReference>
<dbReference type="CDD" id="cd01189">
    <property type="entry name" value="INT_ICEBs1_C_like"/>
    <property type="match status" value="1"/>
</dbReference>
<dbReference type="Proteomes" id="UP000281738">
    <property type="component" value="Unassembled WGS sequence"/>
</dbReference>
<accession>A0A3N2CW54</accession>
<dbReference type="InterPro" id="IPR013762">
    <property type="entry name" value="Integrase-like_cat_sf"/>
</dbReference>
<dbReference type="RefSeq" id="WP_123391320.1">
    <property type="nucleotide sequence ID" value="NZ_RKHO01000001.1"/>
</dbReference>
<dbReference type="Pfam" id="PF00589">
    <property type="entry name" value="Phage_integrase"/>
    <property type="match status" value="1"/>
</dbReference>
<dbReference type="EMBL" id="RKHO01000001">
    <property type="protein sequence ID" value="ROR91713.1"/>
    <property type="molecule type" value="Genomic_DNA"/>
</dbReference>
<dbReference type="GO" id="GO:0003677">
    <property type="term" value="F:DNA binding"/>
    <property type="evidence" value="ECO:0007669"/>
    <property type="project" value="UniProtKB-KW"/>
</dbReference>
<dbReference type="PANTHER" id="PTHR30349">
    <property type="entry name" value="PHAGE INTEGRASE-RELATED"/>
    <property type="match status" value="1"/>
</dbReference>
<evidence type="ECO:0000313" key="6">
    <source>
        <dbReference type="Proteomes" id="UP000281738"/>
    </source>
</evidence>
<dbReference type="AlphaFoldDB" id="A0A3N2CW54"/>
<evidence type="ECO:0000313" key="5">
    <source>
        <dbReference type="EMBL" id="ROR91713.1"/>
    </source>
</evidence>